<keyword evidence="3" id="KW-1185">Reference proteome</keyword>
<evidence type="ECO:0000313" key="2">
    <source>
        <dbReference type="EMBL" id="WOH38712.1"/>
    </source>
</evidence>
<dbReference type="RefSeq" id="WP_348397481.1">
    <property type="nucleotide sequence ID" value="NZ_CP136600.1"/>
</dbReference>
<sequence length="135" mass="14421">MRIFSQSKFRQPYIKLRLVPVALILLACNVGVAKDTDHATFLNHAPSLPCVMTTKGVEGDQFITALTATDVDGDSLKFMKTDGVDWLTISENVLKGQPGAEHIGSNEITISVSDGVDTVAATFNISIVAALNSTL</sequence>
<proteinExistence type="predicted"/>
<evidence type="ECO:0008006" key="4">
    <source>
        <dbReference type="Google" id="ProtNLM"/>
    </source>
</evidence>
<protein>
    <recommendedName>
        <fullName evidence="4">Dystroglycan-type cadherin-like domain-containing protein</fullName>
    </recommendedName>
</protein>
<reference evidence="2 3" key="1">
    <citation type="submission" date="2023-09" db="EMBL/GenBank/DDBJ databases">
        <authorList>
            <person name="Qi X."/>
        </authorList>
    </citation>
    <scope>NUCLEOTIDE SEQUENCE [LARGE SCALE GENOMIC DNA]</scope>
    <source>
        <strain evidence="2 3">S1-1</strain>
    </source>
</reference>
<accession>A0ABZ0GRY8</accession>
<dbReference type="EMBL" id="CP136600">
    <property type="protein sequence ID" value="WOH38712.1"/>
    <property type="molecule type" value="Genomic_DNA"/>
</dbReference>
<dbReference type="Proteomes" id="UP001301442">
    <property type="component" value="Chromosome"/>
</dbReference>
<gene>
    <name evidence="2" type="ORF">RI844_05720</name>
</gene>
<dbReference type="Gene3D" id="2.60.40.10">
    <property type="entry name" value="Immunoglobulins"/>
    <property type="match status" value="1"/>
</dbReference>
<feature type="signal peptide" evidence="1">
    <location>
        <begin position="1"/>
        <end position="33"/>
    </location>
</feature>
<keyword evidence="1" id="KW-0732">Signal</keyword>
<dbReference type="SUPFAM" id="SSF49313">
    <property type="entry name" value="Cadherin-like"/>
    <property type="match status" value="1"/>
</dbReference>
<feature type="chain" id="PRO_5046055902" description="Dystroglycan-type cadherin-like domain-containing protein" evidence="1">
    <location>
        <begin position="34"/>
        <end position="135"/>
    </location>
</feature>
<organism evidence="2 3">
    <name type="scientific">Thalassotalea fonticola</name>
    <dbReference type="NCBI Taxonomy" id="3065649"/>
    <lineage>
        <taxon>Bacteria</taxon>
        <taxon>Pseudomonadati</taxon>
        <taxon>Pseudomonadota</taxon>
        <taxon>Gammaproteobacteria</taxon>
        <taxon>Alteromonadales</taxon>
        <taxon>Colwelliaceae</taxon>
        <taxon>Thalassotalea</taxon>
    </lineage>
</organism>
<dbReference type="InterPro" id="IPR015919">
    <property type="entry name" value="Cadherin-like_sf"/>
</dbReference>
<evidence type="ECO:0000313" key="3">
    <source>
        <dbReference type="Proteomes" id="UP001301442"/>
    </source>
</evidence>
<dbReference type="InterPro" id="IPR013783">
    <property type="entry name" value="Ig-like_fold"/>
</dbReference>
<dbReference type="PROSITE" id="PS51257">
    <property type="entry name" value="PROKAR_LIPOPROTEIN"/>
    <property type="match status" value="1"/>
</dbReference>
<name>A0ABZ0GRY8_9GAMM</name>
<evidence type="ECO:0000256" key="1">
    <source>
        <dbReference type="SAM" id="SignalP"/>
    </source>
</evidence>